<dbReference type="AlphaFoldDB" id="A0AAD8KJW8"/>
<organism evidence="1 2">
    <name type="scientific">Tagetes erecta</name>
    <name type="common">African marigold</name>
    <dbReference type="NCBI Taxonomy" id="13708"/>
    <lineage>
        <taxon>Eukaryota</taxon>
        <taxon>Viridiplantae</taxon>
        <taxon>Streptophyta</taxon>
        <taxon>Embryophyta</taxon>
        <taxon>Tracheophyta</taxon>
        <taxon>Spermatophyta</taxon>
        <taxon>Magnoliopsida</taxon>
        <taxon>eudicotyledons</taxon>
        <taxon>Gunneridae</taxon>
        <taxon>Pentapetalae</taxon>
        <taxon>asterids</taxon>
        <taxon>campanulids</taxon>
        <taxon>Asterales</taxon>
        <taxon>Asteraceae</taxon>
        <taxon>Asteroideae</taxon>
        <taxon>Heliantheae alliance</taxon>
        <taxon>Tageteae</taxon>
        <taxon>Tagetes</taxon>
    </lineage>
</organism>
<protein>
    <submittedName>
        <fullName evidence="1">Uncharacterized protein</fullName>
    </submittedName>
</protein>
<evidence type="ECO:0000313" key="2">
    <source>
        <dbReference type="Proteomes" id="UP001229421"/>
    </source>
</evidence>
<reference evidence="1" key="1">
    <citation type="journal article" date="2023" name="bioRxiv">
        <title>Improved chromosome-level genome assembly for marigold (Tagetes erecta).</title>
        <authorList>
            <person name="Jiang F."/>
            <person name="Yuan L."/>
            <person name="Wang S."/>
            <person name="Wang H."/>
            <person name="Xu D."/>
            <person name="Wang A."/>
            <person name="Fan W."/>
        </authorList>
    </citation>
    <scope>NUCLEOTIDE SEQUENCE</scope>
    <source>
        <strain evidence="1">WSJ</strain>
        <tissue evidence="1">Leaf</tissue>
    </source>
</reference>
<keyword evidence="2" id="KW-1185">Reference proteome</keyword>
<comment type="caution">
    <text evidence="1">The sequence shown here is derived from an EMBL/GenBank/DDBJ whole genome shotgun (WGS) entry which is preliminary data.</text>
</comment>
<gene>
    <name evidence="1" type="ORF">QVD17_25611</name>
</gene>
<sequence>MGGGGGIFDITLLQNCFTAKRTAVLREYEFICVLNPIQRRLFPINKNSTPLICPLGVTGFEYKRIVEGTGEIKTSSQFSNQEWQ</sequence>
<dbReference type="EMBL" id="JAUHHV010000006">
    <property type="protein sequence ID" value="KAK1422471.1"/>
    <property type="molecule type" value="Genomic_DNA"/>
</dbReference>
<accession>A0AAD8KJW8</accession>
<name>A0AAD8KJW8_TARER</name>
<evidence type="ECO:0000313" key="1">
    <source>
        <dbReference type="EMBL" id="KAK1422471.1"/>
    </source>
</evidence>
<proteinExistence type="predicted"/>
<dbReference type="Proteomes" id="UP001229421">
    <property type="component" value="Unassembled WGS sequence"/>
</dbReference>